<feature type="domain" description="Corticotropin-releasing factor binding protein C-terminal" evidence="12">
    <location>
        <begin position="166"/>
        <end position="294"/>
    </location>
</feature>
<feature type="signal peptide" evidence="10">
    <location>
        <begin position="1"/>
        <end position="18"/>
    </location>
</feature>
<evidence type="ECO:0000256" key="6">
    <source>
        <dbReference type="ARBA" id="ARBA00023157"/>
    </source>
</evidence>
<feature type="chain" id="PRO_5011990224" description="Corticotropin-releasing factor-binding protein" evidence="10">
    <location>
        <begin position="19"/>
        <end position="302"/>
    </location>
</feature>
<reference evidence="13 14" key="1">
    <citation type="journal article" date="2017" name="Nat. Ecol. Evol.">
        <title>Scallop genome provides insights into evolution of bilaterian karyotype and development.</title>
        <authorList>
            <person name="Wang S."/>
            <person name="Zhang J."/>
            <person name="Jiao W."/>
            <person name="Li J."/>
            <person name="Xun X."/>
            <person name="Sun Y."/>
            <person name="Guo X."/>
            <person name="Huan P."/>
            <person name="Dong B."/>
            <person name="Zhang L."/>
            <person name="Hu X."/>
            <person name="Sun X."/>
            <person name="Wang J."/>
            <person name="Zhao C."/>
            <person name="Wang Y."/>
            <person name="Wang D."/>
            <person name="Huang X."/>
            <person name="Wang R."/>
            <person name="Lv J."/>
            <person name="Li Y."/>
            <person name="Zhang Z."/>
            <person name="Liu B."/>
            <person name="Lu W."/>
            <person name="Hui Y."/>
            <person name="Liang J."/>
            <person name="Zhou Z."/>
            <person name="Hou R."/>
            <person name="Li X."/>
            <person name="Liu Y."/>
            <person name="Li H."/>
            <person name="Ning X."/>
            <person name="Lin Y."/>
            <person name="Zhao L."/>
            <person name="Xing Q."/>
            <person name="Dou J."/>
            <person name="Li Y."/>
            <person name="Mao J."/>
            <person name="Guo H."/>
            <person name="Dou H."/>
            <person name="Li T."/>
            <person name="Mu C."/>
            <person name="Jiang W."/>
            <person name="Fu Q."/>
            <person name="Fu X."/>
            <person name="Miao Y."/>
            <person name="Liu J."/>
            <person name="Yu Q."/>
            <person name="Li R."/>
            <person name="Liao H."/>
            <person name="Li X."/>
            <person name="Kong Y."/>
            <person name="Jiang Z."/>
            <person name="Chourrout D."/>
            <person name="Li R."/>
            <person name="Bao Z."/>
        </authorList>
    </citation>
    <scope>NUCLEOTIDE SEQUENCE [LARGE SCALE GENOMIC DNA]</scope>
    <source>
        <strain evidence="13 14">PY_sf001</strain>
    </source>
</reference>
<evidence type="ECO:0000313" key="14">
    <source>
        <dbReference type="Proteomes" id="UP000242188"/>
    </source>
</evidence>
<evidence type="ECO:0000256" key="4">
    <source>
        <dbReference type="ARBA" id="ARBA00022525"/>
    </source>
</evidence>
<comment type="function">
    <text evidence="8">Binds CRF and inactivates it. May prevent inappropriate pituitary-adrenal stimulation in pregnancy.</text>
</comment>
<organism evidence="13 14">
    <name type="scientific">Mizuhopecten yessoensis</name>
    <name type="common">Japanese scallop</name>
    <name type="synonym">Patinopecten yessoensis</name>
    <dbReference type="NCBI Taxonomy" id="6573"/>
    <lineage>
        <taxon>Eukaryota</taxon>
        <taxon>Metazoa</taxon>
        <taxon>Spiralia</taxon>
        <taxon>Lophotrochozoa</taxon>
        <taxon>Mollusca</taxon>
        <taxon>Bivalvia</taxon>
        <taxon>Autobranchia</taxon>
        <taxon>Pteriomorphia</taxon>
        <taxon>Pectinida</taxon>
        <taxon>Pectinoidea</taxon>
        <taxon>Pectinidae</taxon>
        <taxon>Mizuhopecten</taxon>
    </lineage>
</organism>
<sequence>MKTSLMFTWILNLAVVLALPMQKRSSLKRNLRNTPTLVQCMDMQSFAGEYKFVADGSGSVCGLYLISLPEKLIELEFLDFNVDCEAGGLAALVDGWEMNGQFFPPPADHHLTLNQRYMTFCGQSKPRRVLVSSQNVLLIQNRIPVQGQGFTVKVKFIDNPQPCNAVSMFTQGVHTIKNYGQRRNCSVSIIYPEMVHLVSVDVGVTAKMNEVDSDLGLSDQCRDSRGNTDYVEVIGGNGFETDSSNRRELACGLTTGAERRGTPVACTNTVIRMVSSGEYFNTVTFVYTQPTEEDLMRDNGTC</sequence>
<evidence type="ECO:0000256" key="1">
    <source>
        <dbReference type="ARBA" id="ARBA00004613"/>
    </source>
</evidence>
<comment type="subcellular location">
    <subcellularLocation>
        <location evidence="1">Secreted</location>
    </subcellularLocation>
</comment>
<accession>A0A210R368</accession>
<proteinExistence type="inferred from homology"/>
<comment type="caution">
    <text evidence="13">The sequence shown here is derived from an EMBL/GenBank/DDBJ whole genome shotgun (WGS) entry which is preliminary data.</text>
</comment>
<dbReference type="PANTHER" id="PTHR10278:SF0">
    <property type="entry name" value="CORTICOTROPIN-RELEASING FACTOR-BINDING PROTEIN"/>
    <property type="match status" value="1"/>
</dbReference>
<dbReference type="EMBL" id="NEDP02000656">
    <property type="protein sequence ID" value="OWF55503.1"/>
    <property type="molecule type" value="Genomic_DNA"/>
</dbReference>
<evidence type="ECO:0000256" key="5">
    <source>
        <dbReference type="ARBA" id="ARBA00022729"/>
    </source>
</evidence>
<evidence type="ECO:0000256" key="2">
    <source>
        <dbReference type="ARBA" id="ARBA00008313"/>
    </source>
</evidence>
<keyword evidence="6" id="KW-1015">Disulfide bond</keyword>
<evidence type="ECO:0000256" key="3">
    <source>
        <dbReference type="ARBA" id="ARBA00015713"/>
    </source>
</evidence>
<dbReference type="GO" id="GO:0051460">
    <property type="term" value="P:negative regulation of corticotropin secretion"/>
    <property type="evidence" value="ECO:0007669"/>
    <property type="project" value="TreeGrafter"/>
</dbReference>
<dbReference type="SUPFAM" id="SSF49854">
    <property type="entry name" value="Spermadhesin, CUB domain"/>
    <property type="match status" value="1"/>
</dbReference>
<dbReference type="InterPro" id="IPR035914">
    <property type="entry name" value="Sperma_CUB_dom_sf"/>
</dbReference>
<dbReference type="InterPro" id="IPR056177">
    <property type="entry name" value="CRF-BP_N"/>
</dbReference>
<comment type="similarity">
    <text evidence="2">Belongs to the CRF-binding protein family.</text>
</comment>
<dbReference type="OrthoDB" id="10056927at2759"/>
<keyword evidence="7" id="KW-0325">Glycoprotein</keyword>
<evidence type="ECO:0000256" key="8">
    <source>
        <dbReference type="ARBA" id="ARBA00024997"/>
    </source>
</evidence>
<feature type="domain" description="Corticotropin-releasing factor binding protein N-terminal" evidence="11">
    <location>
        <begin position="38"/>
        <end position="155"/>
    </location>
</feature>
<dbReference type="InterPro" id="IPR008435">
    <property type="entry name" value="CRF-bd"/>
</dbReference>
<evidence type="ECO:0000259" key="11">
    <source>
        <dbReference type="Pfam" id="PF05428"/>
    </source>
</evidence>
<dbReference type="Proteomes" id="UP000242188">
    <property type="component" value="Unassembled WGS sequence"/>
</dbReference>
<gene>
    <name evidence="13" type="ORF">KP79_PYT23098</name>
</gene>
<dbReference type="Pfam" id="PF23541">
    <property type="entry name" value="CRF-BP_C"/>
    <property type="match status" value="1"/>
</dbReference>
<dbReference type="GO" id="GO:0009755">
    <property type="term" value="P:hormone-mediated signaling pathway"/>
    <property type="evidence" value="ECO:0007669"/>
    <property type="project" value="TreeGrafter"/>
</dbReference>
<dbReference type="STRING" id="6573.A0A210R368"/>
<dbReference type="InterPro" id="IPR056178">
    <property type="entry name" value="CRF-BP_C"/>
</dbReference>
<evidence type="ECO:0000256" key="9">
    <source>
        <dbReference type="ARBA" id="ARBA00033162"/>
    </source>
</evidence>
<evidence type="ECO:0000313" key="13">
    <source>
        <dbReference type="EMBL" id="OWF55503.1"/>
    </source>
</evidence>
<dbReference type="GO" id="GO:0005615">
    <property type="term" value="C:extracellular space"/>
    <property type="evidence" value="ECO:0007669"/>
    <property type="project" value="TreeGrafter"/>
</dbReference>
<protein>
    <recommendedName>
        <fullName evidence="3">Corticotropin-releasing factor-binding protein</fullName>
    </recommendedName>
    <alternativeName>
        <fullName evidence="9">Corticotropin-releasing hormone-binding protein</fullName>
    </alternativeName>
</protein>
<dbReference type="AlphaFoldDB" id="A0A210R368"/>
<keyword evidence="14" id="KW-1185">Reference proteome</keyword>
<evidence type="ECO:0000256" key="7">
    <source>
        <dbReference type="ARBA" id="ARBA00023180"/>
    </source>
</evidence>
<evidence type="ECO:0000256" key="10">
    <source>
        <dbReference type="SAM" id="SignalP"/>
    </source>
</evidence>
<dbReference type="PANTHER" id="PTHR10278">
    <property type="entry name" value="CORTICOTROPIN-RELEASING FACTOR-BINDING PROTEIN"/>
    <property type="match status" value="1"/>
</dbReference>
<name>A0A210R368_MIZYE</name>
<keyword evidence="4" id="KW-0964">Secreted</keyword>
<dbReference type="Pfam" id="PF05428">
    <property type="entry name" value="CRF-BP_N"/>
    <property type="match status" value="1"/>
</dbReference>
<dbReference type="GO" id="GO:0051424">
    <property type="term" value="F:corticotropin-releasing hormone binding"/>
    <property type="evidence" value="ECO:0007669"/>
    <property type="project" value="InterPro"/>
</dbReference>
<evidence type="ECO:0000259" key="12">
    <source>
        <dbReference type="Pfam" id="PF23541"/>
    </source>
</evidence>
<keyword evidence="5 10" id="KW-0732">Signal</keyword>